<gene>
    <name evidence="1" type="ORF">S06H3_66695</name>
</gene>
<protein>
    <submittedName>
        <fullName evidence="1">Uncharacterized protein</fullName>
    </submittedName>
</protein>
<name>X1RTW3_9ZZZZ</name>
<feature type="non-terminal residue" evidence="1">
    <location>
        <position position="1"/>
    </location>
</feature>
<organism evidence="1">
    <name type="scientific">marine sediment metagenome</name>
    <dbReference type="NCBI Taxonomy" id="412755"/>
    <lineage>
        <taxon>unclassified sequences</taxon>
        <taxon>metagenomes</taxon>
        <taxon>ecological metagenomes</taxon>
    </lineage>
</organism>
<reference evidence="1" key="1">
    <citation type="journal article" date="2014" name="Front. Microbiol.">
        <title>High frequency of phylogenetically diverse reductive dehalogenase-homologous genes in deep subseafloor sedimentary metagenomes.</title>
        <authorList>
            <person name="Kawai M."/>
            <person name="Futagami T."/>
            <person name="Toyoda A."/>
            <person name="Takaki Y."/>
            <person name="Nishi S."/>
            <person name="Hori S."/>
            <person name="Arai W."/>
            <person name="Tsubouchi T."/>
            <person name="Morono Y."/>
            <person name="Uchiyama I."/>
            <person name="Ito T."/>
            <person name="Fujiyama A."/>
            <person name="Inagaki F."/>
            <person name="Takami H."/>
        </authorList>
    </citation>
    <scope>NUCLEOTIDE SEQUENCE</scope>
    <source>
        <strain evidence="1">Expedition CK06-06</strain>
    </source>
</reference>
<comment type="caution">
    <text evidence="1">The sequence shown here is derived from an EMBL/GenBank/DDBJ whole genome shotgun (WGS) entry which is preliminary data.</text>
</comment>
<sequence length="50" mass="5653">ADITPDWIKVMYGHGIPGSGEFYTIATEGRMREKFQKAEPHLSVSRLSNM</sequence>
<evidence type="ECO:0000313" key="1">
    <source>
        <dbReference type="EMBL" id="GAI70396.1"/>
    </source>
</evidence>
<accession>X1RTW3</accession>
<proteinExistence type="predicted"/>
<dbReference type="AlphaFoldDB" id="X1RTW3"/>
<feature type="non-terminal residue" evidence="1">
    <location>
        <position position="50"/>
    </location>
</feature>
<dbReference type="EMBL" id="BARV01045609">
    <property type="protein sequence ID" value="GAI70396.1"/>
    <property type="molecule type" value="Genomic_DNA"/>
</dbReference>